<evidence type="ECO:0000313" key="3">
    <source>
        <dbReference type="Proteomes" id="UP000561438"/>
    </source>
</evidence>
<accession>A0A850H7E6</accession>
<evidence type="ECO:0000313" key="2">
    <source>
        <dbReference type="EMBL" id="NVD46062.1"/>
    </source>
</evidence>
<dbReference type="AlphaFoldDB" id="A0A850H7E6"/>
<dbReference type="Pfam" id="PF14280">
    <property type="entry name" value="DUF4365"/>
    <property type="match status" value="1"/>
</dbReference>
<gene>
    <name evidence="2" type="ORF">HUV48_13695</name>
</gene>
<organism evidence="2 3">
    <name type="scientific">Qipengyuania atrilutea</name>
    <dbReference type="NCBI Taxonomy" id="2744473"/>
    <lineage>
        <taxon>Bacteria</taxon>
        <taxon>Pseudomonadati</taxon>
        <taxon>Pseudomonadota</taxon>
        <taxon>Alphaproteobacteria</taxon>
        <taxon>Sphingomonadales</taxon>
        <taxon>Erythrobacteraceae</taxon>
        <taxon>Qipengyuania</taxon>
    </lineage>
</organism>
<keyword evidence="3" id="KW-1185">Reference proteome</keyword>
<proteinExistence type="predicted"/>
<comment type="caution">
    <text evidence="2">The sequence shown here is derived from an EMBL/GenBank/DDBJ whole genome shotgun (WGS) entry which is preliminary data.</text>
</comment>
<dbReference type="RefSeq" id="WP_176268291.1">
    <property type="nucleotide sequence ID" value="NZ_JABWGV010000008.1"/>
</dbReference>
<name>A0A850H7E6_9SPHN</name>
<feature type="domain" description="DUF4365" evidence="1">
    <location>
        <begin position="10"/>
        <end position="143"/>
    </location>
</feature>
<dbReference type="InterPro" id="IPR025375">
    <property type="entry name" value="DUF4365"/>
</dbReference>
<evidence type="ECO:0000259" key="1">
    <source>
        <dbReference type="Pfam" id="PF14280"/>
    </source>
</evidence>
<sequence>MSLRRQRLGQIGVNLVEGIILRDWRSRWQPLDAHNDDGIDGLIFVEQNGVPTGQIIFAQIKCWTVPRIDSTGSYCLALGSEKLSRNYERWRRVVGAAIVIFVDPKEMNAFWVDARSARRTASQIFVPTDQTFDREAKGRIAQLCGTIHRDLLVKSLRAEAEDFPHLRTRDHIQVAAHALYRELGSKPVRLGGDGPIVTFDGKGWRHITRRGRPELTRYQSFVLLGVARKLLAATTEEELRGHTSRVDPTTPYVSARAAVSFPFRQTAIVKLIMRWVPTQEGRDYYFHTIYEPRRKRNVYGVREPLSR</sequence>
<protein>
    <submittedName>
        <fullName evidence="2">DUF4365 domain-containing protein</fullName>
    </submittedName>
</protein>
<dbReference type="EMBL" id="JABWGV010000008">
    <property type="protein sequence ID" value="NVD46062.1"/>
    <property type="molecule type" value="Genomic_DNA"/>
</dbReference>
<dbReference type="Proteomes" id="UP000561438">
    <property type="component" value="Unassembled WGS sequence"/>
</dbReference>
<reference evidence="2 3" key="1">
    <citation type="submission" date="2020-06" db="EMBL/GenBank/DDBJ databases">
        <title>Altererythrobacter sp. HHU K3-1.</title>
        <authorList>
            <person name="Zhang D."/>
            <person name="Xue H."/>
        </authorList>
    </citation>
    <scope>NUCLEOTIDE SEQUENCE [LARGE SCALE GENOMIC DNA]</scope>
    <source>
        <strain evidence="2 3">HHU K3-1</strain>
    </source>
</reference>